<evidence type="ECO:0000256" key="9">
    <source>
        <dbReference type="ARBA" id="ARBA00022989"/>
    </source>
</evidence>
<evidence type="ECO:0000256" key="8">
    <source>
        <dbReference type="ARBA" id="ARBA00022723"/>
    </source>
</evidence>
<dbReference type="EMBL" id="CP030053">
    <property type="protein sequence ID" value="QAU44262.1"/>
    <property type="molecule type" value="Genomic_DNA"/>
</dbReference>
<dbReference type="Proteomes" id="UP000288972">
    <property type="component" value="Chromosome"/>
</dbReference>
<comment type="similarity">
    <text evidence="3 14">Belongs to the HemJ family.</text>
</comment>
<dbReference type="EMBL" id="RDQZ01000049">
    <property type="protein sequence ID" value="RXH05376.1"/>
    <property type="molecule type" value="Genomic_DNA"/>
</dbReference>
<evidence type="ECO:0000256" key="7">
    <source>
        <dbReference type="ARBA" id="ARBA00022692"/>
    </source>
</evidence>
<dbReference type="GO" id="GO:0070818">
    <property type="term" value="F:protoporphyrinogen oxidase activity"/>
    <property type="evidence" value="ECO:0007669"/>
    <property type="project" value="UniProtKB-UniRule"/>
</dbReference>
<keyword evidence="12 14" id="KW-0472">Membrane</keyword>
<gene>
    <name evidence="17" type="ORF">EAS56_35630</name>
    <name evidence="16" type="ORF">XH91_02080</name>
</gene>
<keyword evidence="11 14" id="KW-0408">Iron</keyword>
<keyword evidence="6 14" id="KW-0349">Heme</keyword>
<dbReference type="RefSeq" id="WP_128949056.1">
    <property type="nucleotide sequence ID" value="NZ_CP030053.1"/>
</dbReference>
<dbReference type="InterPro" id="IPR005265">
    <property type="entry name" value="HemJ-like"/>
</dbReference>
<reference evidence="16 18" key="1">
    <citation type="submission" date="2018-06" db="EMBL/GenBank/DDBJ databases">
        <title>Comparative genomics of rhizobia nodulating Arachis hypogaea in China.</title>
        <authorList>
            <person name="Li Y."/>
        </authorList>
    </citation>
    <scope>NUCLEOTIDE SEQUENCE [LARGE SCALE GENOMIC DNA]</scope>
    <source>
        <strain evidence="16 18">CCBAU 51670</strain>
    </source>
</reference>
<keyword evidence="5 14" id="KW-1003">Cell membrane</keyword>
<evidence type="ECO:0000256" key="11">
    <source>
        <dbReference type="ARBA" id="ARBA00023004"/>
    </source>
</evidence>
<comment type="subcellular location">
    <subcellularLocation>
        <location evidence="1">Cell membrane</location>
        <topology evidence="1">Multi-pass membrane protein</topology>
    </subcellularLocation>
</comment>
<keyword evidence="19" id="KW-1185">Reference proteome</keyword>
<evidence type="ECO:0000256" key="6">
    <source>
        <dbReference type="ARBA" id="ARBA00022617"/>
    </source>
</evidence>
<evidence type="ECO:0000313" key="17">
    <source>
        <dbReference type="EMBL" id="RXH05376.1"/>
    </source>
</evidence>
<feature type="transmembrane region" description="Helical" evidence="15">
    <location>
        <begin position="12"/>
        <end position="35"/>
    </location>
</feature>
<dbReference type="PANTHER" id="PTHR40255">
    <property type="entry name" value="UPF0093 MEMBRANE PROTEIN SLR1790"/>
    <property type="match status" value="1"/>
</dbReference>
<sequence>MSFADAYVWLKALHVAAALLFVSGVVATSLTLALLARLPRGHERFVAGVRRYDRWVTVPAMVAVWLLGTRLAISGSWFGQGWLTIKLGFVVLISALHGLQSGRLRRIEAGAAPATARSLPLVLFAAVAIAFLAVAKP</sequence>
<feature type="transmembrane region" description="Helical" evidence="15">
    <location>
        <begin position="79"/>
        <end position="99"/>
    </location>
</feature>
<comment type="cofactor">
    <cofactor evidence="14">
        <name>heme b</name>
        <dbReference type="ChEBI" id="CHEBI:60344"/>
    </cofactor>
    <text evidence="14">Binds 1 heme b (iron(II)-protoporphyrin IX) group per subunit.</text>
</comment>
<dbReference type="EC" id="1.3.99.-" evidence="14"/>
<protein>
    <recommendedName>
        <fullName evidence="4 14">Protoporphyrinogen IX oxidase</fullName>
        <ecNumber evidence="14">1.3.99.-</ecNumber>
    </recommendedName>
</protein>
<evidence type="ECO:0000256" key="3">
    <source>
        <dbReference type="ARBA" id="ARBA00006501"/>
    </source>
</evidence>
<proteinExistence type="inferred from homology"/>
<evidence type="ECO:0000256" key="2">
    <source>
        <dbReference type="ARBA" id="ARBA00005073"/>
    </source>
</evidence>
<comment type="function">
    <text evidence="14">Catalyzes the oxidation of protoporphyrinogen IX to protoporphyrin IX.</text>
</comment>
<evidence type="ECO:0000256" key="10">
    <source>
        <dbReference type="ARBA" id="ARBA00023002"/>
    </source>
</evidence>
<feature type="transmembrane region" description="Helical" evidence="15">
    <location>
        <begin position="55"/>
        <end position="73"/>
    </location>
</feature>
<evidence type="ECO:0000256" key="5">
    <source>
        <dbReference type="ARBA" id="ARBA00022475"/>
    </source>
</evidence>
<keyword evidence="7 15" id="KW-0812">Transmembrane</keyword>
<evidence type="ECO:0000313" key="18">
    <source>
        <dbReference type="Proteomes" id="UP000288972"/>
    </source>
</evidence>
<name>A0AAE6C6C4_9BRAD</name>
<keyword evidence="9 15" id="KW-1133">Transmembrane helix</keyword>
<evidence type="ECO:0000256" key="15">
    <source>
        <dbReference type="SAM" id="Phobius"/>
    </source>
</evidence>
<evidence type="ECO:0000313" key="19">
    <source>
        <dbReference type="Proteomes" id="UP000290401"/>
    </source>
</evidence>
<dbReference type="Pfam" id="PF03653">
    <property type="entry name" value="UPF0093"/>
    <property type="match status" value="1"/>
</dbReference>
<comment type="pathway">
    <text evidence="2 14">Porphyrin-containing compound metabolism; protoporphyrin-IX biosynthesis; protoporphyrin-IX from protoporphyrinogen-IX: step 1/1.</text>
</comment>
<dbReference type="KEGG" id="bgz:XH91_02080"/>
<evidence type="ECO:0000313" key="16">
    <source>
        <dbReference type="EMBL" id="QAU44262.1"/>
    </source>
</evidence>
<organism evidence="16 18">
    <name type="scientific">Bradyrhizobium guangzhouense</name>
    <dbReference type="NCBI Taxonomy" id="1325095"/>
    <lineage>
        <taxon>Bacteria</taxon>
        <taxon>Pseudomonadati</taxon>
        <taxon>Pseudomonadota</taxon>
        <taxon>Alphaproteobacteria</taxon>
        <taxon>Hyphomicrobiales</taxon>
        <taxon>Nitrobacteraceae</taxon>
        <taxon>Bradyrhizobium</taxon>
    </lineage>
</organism>
<feature type="transmembrane region" description="Helical" evidence="15">
    <location>
        <begin position="119"/>
        <end position="135"/>
    </location>
</feature>
<dbReference type="Proteomes" id="UP000290401">
    <property type="component" value="Unassembled WGS sequence"/>
</dbReference>
<dbReference type="GO" id="GO:0005886">
    <property type="term" value="C:plasma membrane"/>
    <property type="evidence" value="ECO:0007669"/>
    <property type="project" value="UniProtKB-SubCell"/>
</dbReference>
<evidence type="ECO:0000256" key="13">
    <source>
        <dbReference type="ARBA" id="ARBA00048390"/>
    </source>
</evidence>
<dbReference type="PIRSF" id="PIRSF004638">
    <property type="entry name" value="UCP004638"/>
    <property type="match status" value="1"/>
</dbReference>
<dbReference type="GO" id="GO:0046872">
    <property type="term" value="F:metal ion binding"/>
    <property type="evidence" value="ECO:0007669"/>
    <property type="project" value="UniProtKB-UniRule"/>
</dbReference>
<keyword evidence="10" id="KW-0560">Oxidoreductase</keyword>
<evidence type="ECO:0000256" key="14">
    <source>
        <dbReference type="PIRNR" id="PIRNR004638"/>
    </source>
</evidence>
<keyword evidence="8 14" id="KW-0479">Metal-binding</keyword>
<accession>A0AAE6C6C4</accession>
<dbReference type="PANTHER" id="PTHR40255:SF1">
    <property type="entry name" value="PROTOPORPHYRINOGEN IX OXIDASE"/>
    <property type="match status" value="1"/>
</dbReference>
<evidence type="ECO:0000256" key="1">
    <source>
        <dbReference type="ARBA" id="ARBA00004651"/>
    </source>
</evidence>
<dbReference type="AlphaFoldDB" id="A0AAE6C6C4"/>
<reference evidence="17 19" key="2">
    <citation type="submission" date="2018-10" db="EMBL/GenBank/DDBJ databases">
        <title>Bradyrhizobium sp. nov., effective nodules isolated from peanut in China.</title>
        <authorList>
            <person name="Li Y."/>
        </authorList>
    </citation>
    <scope>NUCLEOTIDE SEQUENCE [LARGE SCALE GENOMIC DNA]</scope>
    <source>
        <strain evidence="17 19">CCBAU 53426</strain>
    </source>
</reference>
<evidence type="ECO:0000256" key="4">
    <source>
        <dbReference type="ARBA" id="ARBA00017504"/>
    </source>
</evidence>
<evidence type="ECO:0000256" key="12">
    <source>
        <dbReference type="ARBA" id="ARBA00023136"/>
    </source>
</evidence>
<dbReference type="GO" id="GO:0006782">
    <property type="term" value="P:protoporphyrinogen IX biosynthetic process"/>
    <property type="evidence" value="ECO:0007669"/>
    <property type="project" value="UniProtKB-UniRule"/>
</dbReference>
<comment type="catalytic activity">
    <reaction evidence="13 14">
        <text>protoporphyrinogen IX + 3 A = protoporphyrin IX + 3 AH2</text>
        <dbReference type="Rhea" id="RHEA:62000"/>
        <dbReference type="ChEBI" id="CHEBI:13193"/>
        <dbReference type="ChEBI" id="CHEBI:17499"/>
        <dbReference type="ChEBI" id="CHEBI:57306"/>
        <dbReference type="ChEBI" id="CHEBI:57307"/>
    </reaction>
</comment>